<feature type="compositionally biased region" description="Polar residues" evidence="1">
    <location>
        <begin position="745"/>
        <end position="759"/>
    </location>
</feature>
<keyword evidence="3" id="KW-0732">Signal</keyword>
<feature type="signal peptide" evidence="3">
    <location>
        <begin position="1"/>
        <end position="20"/>
    </location>
</feature>
<feature type="compositionally biased region" description="Polar residues" evidence="1">
    <location>
        <begin position="791"/>
        <end position="804"/>
    </location>
</feature>
<evidence type="ECO:0000313" key="5">
    <source>
        <dbReference type="Proteomes" id="UP001530400"/>
    </source>
</evidence>
<protein>
    <submittedName>
        <fullName evidence="4">Uncharacterized protein</fullName>
    </submittedName>
</protein>
<feature type="compositionally biased region" description="Basic and acidic residues" evidence="1">
    <location>
        <begin position="941"/>
        <end position="956"/>
    </location>
</feature>
<feature type="compositionally biased region" description="Basic and acidic residues" evidence="1">
    <location>
        <begin position="1134"/>
        <end position="1147"/>
    </location>
</feature>
<feature type="compositionally biased region" description="Basic and acidic residues" evidence="1">
    <location>
        <begin position="1162"/>
        <end position="1172"/>
    </location>
</feature>
<feature type="transmembrane region" description="Helical" evidence="2">
    <location>
        <begin position="624"/>
        <end position="648"/>
    </location>
</feature>
<proteinExistence type="predicted"/>
<feature type="compositionally biased region" description="Polar residues" evidence="1">
    <location>
        <begin position="1045"/>
        <end position="1061"/>
    </location>
</feature>
<feature type="compositionally biased region" description="Basic and acidic residues" evidence="1">
    <location>
        <begin position="967"/>
        <end position="976"/>
    </location>
</feature>
<feature type="compositionally biased region" description="Basic and acidic residues" evidence="1">
    <location>
        <begin position="1105"/>
        <end position="1119"/>
    </location>
</feature>
<feature type="compositionally biased region" description="Basic residues" evidence="1">
    <location>
        <begin position="778"/>
        <end position="790"/>
    </location>
</feature>
<feature type="compositionally biased region" description="Polar residues" evidence="1">
    <location>
        <begin position="873"/>
        <end position="883"/>
    </location>
</feature>
<feature type="compositionally biased region" description="Basic and acidic residues" evidence="1">
    <location>
        <begin position="1286"/>
        <end position="1298"/>
    </location>
</feature>
<feature type="region of interest" description="Disordered" evidence="1">
    <location>
        <begin position="745"/>
        <end position="808"/>
    </location>
</feature>
<evidence type="ECO:0000256" key="2">
    <source>
        <dbReference type="SAM" id="Phobius"/>
    </source>
</evidence>
<keyword evidence="2" id="KW-0472">Membrane</keyword>
<feature type="compositionally biased region" description="Basic residues" evidence="1">
    <location>
        <begin position="657"/>
        <end position="674"/>
    </location>
</feature>
<evidence type="ECO:0000313" key="4">
    <source>
        <dbReference type="EMBL" id="KAL3775276.1"/>
    </source>
</evidence>
<reference evidence="4 5" key="1">
    <citation type="submission" date="2024-10" db="EMBL/GenBank/DDBJ databases">
        <title>Updated reference genomes for cyclostephanoid diatoms.</title>
        <authorList>
            <person name="Roberts W.R."/>
            <person name="Alverson A.J."/>
        </authorList>
    </citation>
    <scope>NUCLEOTIDE SEQUENCE [LARGE SCALE GENOMIC DNA]</scope>
    <source>
        <strain evidence="4 5">AJA010-31</strain>
    </source>
</reference>
<feature type="compositionally biased region" description="Basic residues" evidence="1">
    <location>
        <begin position="1214"/>
        <end position="1224"/>
    </location>
</feature>
<organism evidence="4 5">
    <name type="scientific">Cyclotella atomus</name>
    <dbReference type="NCBI Taxonomy" id="382360"/>
    <lineage>
        <taxon>Eukaryota</taxon>
        <taxon>Sar</taxon>
        <taxon>Stramenopiles</taxon>
        <taxon>Ochrophyta</taxon>
        <taxon>Bacillariophyta</taxon>
        <taxon>Coscinodiscophyceae</taxon>
        <taxon>Thalassiosirophycidae</taxon>
        <taxon>Stephanodiscales</taxon>
        <taxon>Stephanodiscaceae</taxon>
        <taxon>Cyclotella</taxon>
    </lineage>
</organism>
<dbReference type="EMBL" id="JALLPJ020001160">
    <property type="protein sequence ID" value="KAL3775276.1"/>
    <property type="molecule type" value="Genomic_DNA"/>
</dbReference>
<sequence>MAWHLQCLLLIVLLPLLITGQQSIQGFIYWDEDFNGVLTEGVLNPYGIYVRELENGVVNVRIEVNRCGSGELVTKGLSGWLSTAIEVPTGSTNIHSSAGYYKIDVGENADESGLGGCLLDDEDLSSINGGSEDDDGADSSKGNGGCYLVVSSPKDMEITTTFPLPYSHGFYGSGSMKSKEMDSIEDDIFSWRRYKDIGPFTEDASNGSDVVNRGYQTRTTECFGYNTDNSKWYVWKDTLLVDEDSESAKAMQVDIPNSRMYGYDRYLTLNSYNYDGVLSISPIGASCSMIENLWPLPLRVKSDVYLGMQFRESNALKGRFQYKPTSVDEATAASTYQPYQALTTSDEVAFNVFSSDGADTTDGYFLENPDGILADFSNFEDVIQSFLKQTALDPSRGSGLEQMMISLNTVGVDQWSMVKITDSKAPSGERRHLRGLRSKQSQLQYTSSSSNFRAGGFDHRTLIMSEPHMIFHFQVYATYSSRASAEVSSIIQTVDSFGRAIEHAINTKNQDLLLDIRKRTGFDGPECTVTSSSDTNATSLESYSIIEFDSGPDSDSSKPLSCSDRIPLYYYDISTLESRGATNHNASLYEKIGISTALKALTKPSQAFGVSSVEEETDSSRNHVLIYAALSALAGISIAAFGVGWVIYERKRRAKLRRQKRLRKKQRRAKRMRKNLLDEKAGSGSLEKSNSSNALETSHKSSDERASEEKRVKLTIDDSSDEDSEIERLFDDSLKTKATDLEQSNFNLSHNASRQSGIDISSPRESEGHSQKGNAKSMHNRHDKKTKLRVTRSQNAATSSNRFSSAMAGLRQSTTHMILGKLDTSDSDSDSSDDSSSSSSSSSESEAEDHENKAGRPSKSAPTRNRRRVISSAIDNVRSSITRAKNPMPEPPSRKKPHRTAVSKIRSSLKKTKKNPIPKHDSSSSSSSDDDSSSDSSAENGLKKREESHFHHKPDIRSGSSSSDSSVDSHKPDRNVASRPTINRRASDSGPMMKRNHHDVHDVDKHAPNFRAKSLPDASSVVKEDSDEDDVKKSFSHMQSDGAPKQNSNKSIPSSRPSLQKRQSHRHVTSSRGDGTKMHKHASERKLEVPLHELKPSKAKSSRQSHRDASTRLPKENIIDRGQAMAKAKSNRQLKTEDQLDNQELHDSVVTNKQAYLPQDLKPTDEKREHGPHPPLSRTNSDRSKSSNDLEKSSNSRLSSRPSTKSDLEEGKERKSRKSRKGQTVKKIAKDTVATKPDPPAESSENRQRRRRTRIEKLKSSLKSSMSTFSGNKLSGAATSTLTEADTPHQVKHVDQKVSKARSMKSSRSVLASEKSSSNLNAKVHHKSTRDGTRRKRATTRH</sequence>
<feature type="compositionally biased region" description="Polar residues" evidence="1">
    <location>
        <begin position="1268"/>
        <end position="1284"/>
    </location>
</feature>
<name>A0ABD3NGZ5_9STRA</name>
<feature type="region of interest" description="Disordered" evidence="1">
    <location>
        <begin position="657"/>
        <end position="719"/>
    </location>
</feature>
<evidence type="ECO:0000256" key="1">
    <source>
        <dbReference type="SAM" id="MobiDB-lite"/>
    </source>
</evidence>
<feature type="compositionally biased region" description="Basic residues" evidence="1">
    <location>
        <begin position="1323"/>
        <end position="1342"/>
    </location>
</feature>
<feature type="compositionally biased region" description="Polar residues" evidence="1">
    <location>
        <begin position="686"/>
        <end position="696"/>
    </location>
</feature>
<keyword evidence="2" id="KW-1133">Transmembrane helix</keyword>
<feature type="compositionally biased region" description="Polar residues" evidence="1">
    <location>
        <begin position="1306"/>
        <end position="1321"/>
    </location>
</feature>
<feature type="region of interest" description="Disordered" evidence="1">
    <location>
        <begin position="821"/>
        <end position="1342"/>
    </location>
</feature>
<gene>
    <name evidence="4" type="ORF">ACHAWO_013082</name>
</gene>
<feature type="compositionally biased region" description="Basic residues" evidence="1">
    <location>
        <begin position="894"/>
        <end position="917"/>
    </location>
</feature>
<feature type="compositionally biased region" description="Basic and acidic residues" evidence="1">
    <location>
        <begin position="1204"/>
        <end position="1213"/>
    </location>
</feature>
<comment type="caution">
    <text evidence="4">The sequence shown here is derived from an EMBL/GenBank/DDBJ whole genome shotgun (WGS) entry which is preliminary data.</text>
</comment>
<feature type="chain" id="PRO_5044880015" evidence="3">
    <location>
        <begin position="21"/>
        <end position="1342"/>
    </location>
</feature>
<keyword evidence="2" id="KW-0812">Transmembrane</keyword>
<keyword evidence="5" id="KW-1185">Reference proteome</keyword>
<accession>A0ABD3NGZ5</accession>
<feature type="compositionally biased region" description="Low complexity" evidence="1">
    <location>
        <begin position="834"/>
        <end position="844"/>
    </location>
</feature>
<feature type="compositionally biased region" description="Basic and acidic residues" evidence="1">
    <location>
        <begin position="1180"/>
        <end position="1194"/>
    </location>
</feature>
<evidence type="ECO:0000256" key="3">
    <source>
        <dbReference type="SAM" id="SignalP"/>
    </source>
</evidence>
<feature type="compositionally biased region" description="Basic and acidic residues" evidence="1">
    <location>
        <begin position="1084"/>
        <end position="1096"/>
    </location>
</feature>
<dbReference type="Proteomes" id="UP001530400">
    <property type="component" value="Unassembled WGS sequence"/>
</dbReference>
<feature type="compositionally biased region" description="Basic and acidic residues" evidence="1">
    <location>
        <begin position="697"/>
        <end position="716"/>
    </location>
</feature>